<protein>
    <submittedName>
        <fullName evidence="3">D-alanyl-D-alanine carboxypeptidase</fullName>
        <ecNumber evidence="3">3.4.16.4</ecNumber>
    </submittedName>
</protein>
<evidence type="ECO:0000313" key="3">
    <source>
        <dbReference type="EMBL" id="VAX42841.1"/>
    </source>
</evidence>
<keyword evidence="2 3" id="KW-0378">Hydrolase</keyword>
<dbReference type="InterPro" id="IPR012338">
    <property type="entry name" value="Beta-lactam/transpept-like"/>
</dbReference>
<name>A0A3B1DV50_9ZZZZ</name>
<dbReference type="PANTHER" id="PTHR30023">
    <property type="entry name" value="D-ALANYL-D-ALANINE CARBOXYPEPTIDASE"/>
    <property type="match status" value="1"/>
</dbReference>
<proteinExistence type="inferred from homology"/>
<dbReference type="InterPro" id="IPR000667">
    <property type="entry name" value="Peptidase_S13"/>
</dbReference>
<keyword evidence="3" id="KW-0645">Protease</keyword>
<dbReference type="AlphaFoldDB" id="A0A3B1DV50"/>
<feature type="non-terminal residue" evidence="3">
    <location>
        <position position="352"/>
    </location>
</feature>
<dbReference type="Gene3D" id="3.40.710.10">
    <property type="entry name" value="DD-peptidase/beta-lactamase superfamily"/>
    <property type="match status" value="1"/>
</dbReference>
<dbReference type="GO" id="GO:0009002">
    <property type="term" value="F:serine-type D-Ala-D-Ala carboxypeptidase activity"/>
    <property type="evidence" value="ECO:0007669"/>
    <property type="project" value="UniProtKB-EC"/>
</dbReference>
<keyword evidence="3" id="KW-0121">Carboxypeptidase</keyword>
<dbReference type="Pfam" id="PF02113">
    <property type="entry name" value="Peptidase_S13"/>
    <property type="match status" value="1"/>
</dbReference>
<feature type="non-terminal residue" evidence="3">
    <location>
        <position position="1"/>
    </location>
</feature>
<dbReference type="PRINTS" id="PR00922">
    <property type="entry name" value="DADACBPTASE3"/>
</dbReference>
<evidence type="ECO:0000256" key="1">
    <source>
        <dbReference type="ARBA" id="ARBA00006096"/>
    </source>
</evidence>
<comment type="similarity">
    <text evidence="1">Belongs to the peptidase S13 family.</text>
</comment>
<dbReference type="GO" id="GO:0000270">
    <property type="term" value="P:peptidoglycan metabolic process"/>
    <property type="evidence" value="ECO:0007669"/>
    <property type="project" value="TreeGrafter"/>
</dbReference>
<organism evidence="3">
    <name type="scientific">hydrothermal vent metagenome</name>
    <dbReference type="NCBI Taxonomy" id="652676"/>
    <lineage>
        <taxon>unclassified sequences</taxon>
        <taxon>metagenomes</taxon>
        <taxon>ecological metagenomes</taxon>
    </lineage>
</organism>
<dbReference type="EC" id="3.4.16.4" evidence="3"/>
<dbReference type="NCBIfam" id="TIGR00666">
    <property type="entry name" value="PBP4"/>
    <property type="match status" value="1"/>
</dbReference>
<sequence>TDGFIPASNMKLLTTGAAVSVLGPDFVFRTEIAIDGRRVIIRGDGDPALADPEILRNTEPRMTVEDFLETLTGAIADKLPDGCSEIILDDRIFDREFVHPTWDRNDLNKWYAPEVAGLNFHGNLLAIFASPAPEGVGTPPRLTMQPRSAWIQIANRAKTVAKGSNTYWPSRKSDANSFTLFGNVRTTAPTPLNTPTHNNPLLFGQLLAERLMRRGIAVGNETRPRLKPPAAVRLADPDETLPEGELAAIITTPLQEVLNRCNTDSINLYAEALLKRIGHEVTREQGTWDNGASVLRMTLEERLGSNAAITTIIADGSGLSHSNIVTPLTLTGWVESFALDETLREPYLLSLA</sequence>
<evidence type="ECO:0000256" key="2">
    <source>
        <dbReference type="ARBA" id="ARBA00022801"/>
    </source>
</evidence>
<dbReference type="SUPFAM" id="SSF56601">
    <property type="entry name" value="beta-lactamase/transpeptidase-like"/>
    <property type="match status" value="1"/>
</dbReference>
<dbReference type="PANTHER" id="PTHR30023:SF0">
    <property type="entry name" value="PENICILLIN-SENSITIVE CARBOXYPEPTIDASE A"/>
    <property type="match status" value="1"/>
</dbReference>
<accession>A0A3B1DV50</accession>
<reference evidence="3" key="1">
    <citation type="submission" date="2018-06" db="EMBL/GenBank/DDBJ databases">
        <authorList>
            <person name="Zhirakovskaya E."/>
        </authorList>
    </citation>
    <scope>NUCLEOTIDE SEQUENCE</scope>
</reference>
<gene>
    <name evidence="3" type="ORF">MNBD_PLANCTO03-2441</name>
</gene>
<dbReference type="EMBL" id="UOGK01000766">
    <property type="protein sequence ID" value="VAX42841.1"/>
    <property type="molecule type" value="Genomic_DNA"/>
</dbReference>
<dbReference type="GO" id="GO:0006508">
    <property type="term" value="P:proteolysis"/>
    <property type="evidence" value="ECO:0007669"/>
    <property type="project" value="InterPro"/>
</dbReference>